<organism evidence="1 2">
    <name type="scientific">Roseobacter phage CRP-114</name>
    <dbReference type="NCBI Taxonomy" id="3072842"/>
    <lineage>
        <taxon>Viruses</taxon>
        <taxon>Duplodnaviria</taxon>
        <taxon>Heunggongvirae</taxon>
        <taxon>Uroviricota</taxon>
        <taxon>Caudoviricetes</taxon>
        <taxon>Autographivirales</taxon>
        <taxon>Autographivirales incertae sedis</taxon>
        <taxon>Dynamenevirus</taxon>
        <taxon>Dynamenevirus CRP114</taxon>
    </lineage>
</organism>
<name>A0AAX3ZVP5_9CAUD</name>
<dbReference type="Proteomes" id="UP001301566">
    <property type="component" value="Segment"/>
</dbReference>
<evidence type="ECO:0008006" key="3">
    <source>
        <dbReference type="Google" id="ProtNLM"/>
    </source>
</evidence>
<protein>
    <recommendedName>
        <fullName evidence="3">Internal virion protein</fullName>
    </recommendedName>
</protein>
<reference evidence="1 2" key="1">
    <citation type="submission" date="2023-08" db="EMBL/GenBank/DDBJ databases">
        <authorList>
            <person name="Du S."/>
            <person name="Wu Z."/>
            <person name="Wu Y."/>
            <person name="Yang M."/>
            <person name="Shao J."/>
            <person name="Liu H."/>
            <person name="Zhao Y."/>
            <person name="Zhang Z."/>
        </authorList>
    </citation>
    <scope>NUCLEOTIDE SEQUENCE [LARGE SCALE GENOMIC DNA]</scope>
</reference>
<dbReference type="EMBL" id="OR420740">
    <property type="protein sequence ID" value="WMM95237.1"/>
    <property type="molecule type" value="Genomic_DNA"/>
</dbReference>
<accession>A0AAX3ZVP5</accession>
<sequence length="200" mass="20666">MCEPTTLLAIGNAVAGSSAVAGSAAAAGTMATGMQALSAGGKVIGGLAGVAAQNKAAAQNAQSAKDAYFLKSKQSNLRILQEQTQASMQKQDADLKALKSQGTAMAAAGGAGVQGANVDQLINDFERSEGVMADRIQQKLESMQAQNEVNKLGYQTEAQNRINSMQPVGFAETLFKVAEPIAGFGLDYYDSKSRLAAETE</sequence>
<evidence type="ECO:0000313" key="2">
    <source>
        <dbReference type="Proteomes" id="UP001301566"/>
    </source>
</evidence>
<proteinExistence type="predicted"/>
<dbReference type="InterPro" id="IPR038996">
    <property type="entry name" value="Gp14"/>
</dbReference>
<dbReference type="Pfam" id="PF24072">
    <property type="entry name" value="T7_gp14"/>
    <property type="match status" value="1"/>
</dbReference>
<keyword evidence="2" id="KW-1185">Reference proteome</keyword>
<gene>
    <name evidence="1" type="ORF">CRP114_gp38</name>
</gene>
<evidence type="ECO:0000313" key="1">
    <source>
        <dbReference type="EMBL" id="WMM95237.1"/>
    </source>
</evidence>